<feature type="region of interest" description="Disordered" evidence="1">
    <location>
        <begin position="322"/>
        <end position="365"/>
    </location>
</feature>
<feature type="compositionally biased region" description="Polar residues" evidence="1">
    <location>
        <begin position="533"/>
        <end position="546"/>
    </location>
</feature>
<organism evidence="3 5">
    <name type="scientific">Phytophthora fragariae</name>
    <dbReference type="NCBI Taxonomy" id="53985"/>
    <lineage>
        <taxon>Eukaryota</taxon>
        <taxon>Sar</taxon>
        <taxon>Stramenopiles</taxon>
        <taxon>Oomycota</taxon>
        <taxon>Peronosporomycetes</taxon>
        <taxon>Peronosporales</taxon>
        <taxon>Peronosporaceae</taxon>
        <taxon>Phytophthora</taxon>
    </lineage>
</organism>
<evidence type="ECO:0000313" key="3">
    <source>
        <dbReference type="EMBL" id="KAE9174619.1"/>
    </source>
</evidence>
<dbReference type="OrthoDB" id="126021at2759"/>
<evidence type="ECO:0000313" key="4">
    <source>
        <dbReference type="EMBL" id="KAE9279502.1"/>
    </source>
</evidence>
<dbReference type="Proteomes" id="UP000433483">
    <property type="component" value="Unassembled WGS sequence"/>
</dbReference>
<feature type="chain" id="PRO_5036166411" evidence="2">
    <location>
        <begin position="24"/>
        <end position="767"/>
    </location>
</feature>
<feature type="compositionally biased region" description="Polar residues" evidence="1">
    <location>
        <begin position="482"/>
        <end position="505"/>
    </location>
</feature>
<feature type="signal peptide" evidence="2">
    <location>
        <begin position="1"/>
        <end position="23"/>
    </location>
</feature>
<evidence type="ECO:0000256" key="2">
    <source>
        <dbReference type="SAM" id="SignalP"/>
    </source>
</evidence>
<feature type="compositionally biased region" description="Polar residues" evidence="1">
    <location>
        <begin position="322"/>
        <end position="340"/>
    </location>
</feature>
<feature type="compositionally biased region" description="Basic and acidic residues" evidence="1">
    <location>
        <begin position="608"/>
        <end position="627"/>
    </location>
</feature>
<feature type="region of interest" description="Disordered" evidence="1">
    <location>
        <begin position="162"/>
        <end position="241"/>
    </location>
</feature>
<protein>
    <submittedName>
        <fullName evidence="3">Uncharacterized protein</fullName>
    </submittedName>
</protein>
<keyword evidence="2" id="KW-0732">Signal</keyword>
<feature type="compositionally biased region" description="Low complexity" evidence="1">
    <location>
        <begin position="222"/>
        <end position="241"/>
    </location>
</feature>
<feature type="compositionally biased region" description="Low complexity" evidence="1">
    <location>
        <begin position="341"/>
        <end position="355"/>
    </location>
</feature>
<sequence length="767" mass="79617">MASRKPAAAAALAGIIVSGLASADVLISVQYDAVYSLPEYHDLPCSGDGAEPVGRACPKAGDVAVDDCNAYLPSYNGTDCVAPVDAECGRMDGGEWGCAFLTGYASASGDGTVGSYDAGSSGWGTSYDEGVQVGDQEAEYAPYGQQVGYDATADTPLNVKCEVDTGDTTTGTSTGDYSPTTAPSYTTESTEGGEYGYDNTPTPAPTRAEGGDYGYATYPAQSESSSTESSDDYYSATTTSSTKGDVSYATQLTTETTEGGETVTYGSASTGSAVYTTESTTAEGGKAYVNYGTPTTGTYTTKSTTTTEGSQTTVYYSTGSATYTTESDSTGSATYTQGDYGTSSTGSATESTSTEDYSTGSATYIRTEGSQTTVDYSTGSAVYASESTSSEGSTGSATYTSGESQVDYGTSSTGSATYTTSPSEGEQTSVDCSTESSGSGKTEIYYGTSIDESTTGSEVSQTSTGSSGSGKTEDGKTVIDYGTSTFGSDASTSASEGSQSTEDYITSSTGSVVTQGSNSEEDCESASASEGSKTTVDYGTSTSGTGETVPATEDSYTKEGEKAADYGNTEGSDSSKGSDETTPATEGSTKSGYDTNTPSTEGSQQEPKTGDKYVDPSKEYPADESTKKEEITGFLLVQSIVADDSWERRYWTKCLFPVIISNQRKHQPLAFQFSDSRKRTQRPKTSFCPTKRLLRTVDATDAAAEERGIQYSLLSGLSKFTKALGLKKVSNKLKVQAWLKTGMNPDAVYKELKFTGKKLSEVEPKGV</sequence>
<accession>A0A6A3W0Z6</accession>
<dbReference type="EMBL" id="QXGB01002841">
    <property type="protein sequence ID" value="KAE9174619.1"/>
    <property type="molecule type" value="Genomic_DNA"/>
</dbReference>
<keyword evidence="5" id="KW-1185">Reference proteome</keyword>
<proteinExistence type="predicted"/>
<name>A0A6A3W0Z6_9STRA</name>
<dbReference type="AlphaFoldDB" id="A0A6A3W0Z6"/>
<feature type="compositionally biased region" description="Basic and acidic residues" evidence="1">
    <location>
        <begin position="555"/>
        <end position="564"/>
    </location>
</feature>
<feature type="compositionally biased region" description="Low complexity" evidence="1">
    <location>
        <begin position="166"/>
        <end position="181"/>
    </location>
</feature>
<feature type="region of interest" description="Disordered" evidence="1">
    <location>
        <begin position="384"/>
        <end position="627"/>
    </location>
</feature>
<evidence type="ECO:0000256" key="1">
    <source>
        <dbReference type="SAM" id="MobiDB-lite"/>
    </source>
</evidence>
<evidence type="ECO:0000313" key="5">
    <source>
        <dbReference type="Proteomes" id="UP000433483"/>
    </source>
</evidence>
<feature type="compositionally biased region" description="Polar residues" evidence="1">
    <location>
        <begin position="356"/>
        <end position="365"/>
    </location>
</feature>
<dbReference type="EMBL" id="QXGE01002744">
    <property type="protein sequence ID" value="KAE9279502.1"/>
    <property type="molecule type" value="Genomic_DNA"/>
</dbReference>
<gene>
    <name evidence="4" type="ORF">PF001_g24686</name>
    <name evidence="3" type="ORF">PF005_g25780</name>
</gene>
<feature type="compositionally biased region" description="Polar residues" evidence="1">
    <location>
        <begin position="569"/>
        <end position="607"/>
    </location>
</feature>
<feature type="compositionally biased region" description="Low complexity" evidence="1">
    <location>
        <begin position="452"/>
        <end position="470"/>
    </location>
</feature>
<comment type="caution">
    <text evidence="3">The sequence shown here is derived from an EMBL/GenBank/DDBJ whole genome shotgun (WGS) entry which is preliminary data.</text>
</comment>
<evidence type="ECO:0000313" key="6">
    <source>
        <dbReference type="Proteomes" id="UP000437068"/>
    </source>
</evidence>
<feature type="compositionally biased region" description="Low complexity" evidence="1">
    <location>
        <begin position="506"/>
        <end position="518"/>
    </location>
</feature>
<feature type="compositionally biased region" description="Low complexity" evidence="1">
    <location>
        <begin position="384"/>
        <end position="423"/>
    </location>
</feature>
<feature type="compositionally biased region" description="Polar residues" evidence="1">
    <location>
        <begin position="424"/>
        <end position="440"/>
    </location>
</feature>
<dbReference type="Proteomes" id="UP000437068">
    <property type="component" value="Unassembled WGS sequence"/>
</dbReference>
<reference evidence="5 6" key="1">
    <citation type="submission" date="2018-08" db="EMBL/GenBank/DDBJ databases">
        <title>Genomic investigation of the strawberry pathogen Phytophthora fragariae indicates pathogenicity is determined by transcriptional variation in three key races.</title>
        <authorList>
            <person name="Adams T.M."/>
            <person name="Armitage A.D."/>
            <person name="Sobczyk M.K."/>
            <person name="Bates H.J."/>
            <person name="Dunwell J.M."/>
            <person name="Nellist C.F."/>
            <person name="Harrison R.J."/>
        </authorList>
    </citation>
    <scope>NUCLEOTIDE SEQUENCE [LARGE SCALE GENOMIC DNA]</scope>
    <source>
        <strain evidence="4 6">A4</strain>
        <strain evidence="3 5">NOV-27</strain>
    </source>
</reference>